<dbReference type="Ensembl" id="ENSPTRT00000090967.1">
    <property type="protein sequence ID" value="ENSPTRP00000089746.1"/>
    <property type="gene ID" value="ENSPTRG00000049094.1"/>
</dbReference>
<accession>A0A2I3TKJ1</accession>
<evidence type="ECO:0000256" key="1">
    <source>
        <dbReference type="SAM" id="Phobius"/>
    </source>
</evidence>
<keyword evidence="1" id="KW-0472">Membrane</keyword>
<sequence>VIKDISIRDQVHPFVLCMVIICFEVISRLLMRYLEVGTSKGGNRMISTVAGRPRIVGAMNEVNRFSFILALRVYCSFLFLWVLVREVDGNLYLIFLAG</sequence>
<protein>
    <submittedName>
        <fullName evidence="2">Uncharacterized protein</fullName>
    </submittedName>
</protein>
<keyword evidence="1" id="KW-1133">Transmembrane helix</keyword>
<name>A0A2I3TKJ1_PANTR</name>
<reference evidence="2" key="1">
    <citation type="submission" date="2025-08" db="UniProtKB">
        <authorList>
            <consortium name="Ensembl"/>
        </authorList>
    </citation>
    <scope>IDENTIFICATION</scope>
</reference>
<proteinExistence type="predicted"/>
<dbReference type="InParanoid" id="A0A2I3TKJ1"/>
<dbReference type="Proteomes" id="UP000002277">
    <property type="component" value="Unplaced"/>
</dbReference>
<dbReference type="AlphaFoldDB" id="A0A2I3TKJ1"/>
<organism evidence="2 3">
    <name type="scientific">Pan troglodytes</name>
    <name type="common">Chimpanzee</name>
    <dbReference type="NCBI Taxonomy" id="9598"/>
    <lineage>
        <taxon>Eukaryota</taxon>
        <taxon>Metazoa</taxon>
        <taxon>Chordata</taxon>
        <taxon>Craniata</taxon>
        <taxon>Vertebrata</taxon>
        <taxon>Euteleostomi</taxon>
        <taxon>Mammalia</taxon>
        <taxon>Eutheria</taxon>
        <taxon>Euarchontoglires</taxon>
        <taxon>Primates</taxon>
        <taxon>Haplorrhini</taxon>
        <taxon>Catarrhini</taxon>
        <taxon>Hominidae</taxon>
        <taxon>Pan</taxon>
    </lineage>
</organism>
<evidence type="ECO:0000313" key="2">
    <source>
        <dbReference type="Ensembl" id="ENSPTRP00000089746.1"/>
    </source>
</evidence>
<evidence type="ECO:0000313" key="3">
    <source>
        <dbReference type="Proteomes" id="UP000002277"/>
    </source>
</evidence>
<keyword evidence="3" id="KW-1185">Reference proteome</keyword>
<dbReference type="OMA" id="MNEVNRF"/>
<keyword evidence="1" id="KW-0812">Transmembrane</keyword>
<dbReference type="Bgee" id="ENSPTRG00000049094">
    <property type="expression patterns" value="Expressed in skeletal muscle tissue and 18 other cell types or tissues"/>
</dbReference>
<dbReference type="GeneTree" id="ENSGT00940000182241"/>
<feature type="transmembrane region" description="Helical" evidence="1">
    <location>
        <begin position="62"/>
        <end position="84"/>
    </location>
</feature>
<reference evidence="2" key="2">
    <citation type="submission" date="2025-09" db="UniProtKB">
        <authorList>
            <consortium name="Ensembl"/>
        </authorList>
    </citation>
    <scope>IDENTIFICATION</scope>
</reference>